<evidence type="ECO:0000313" key="11">
    <source>
        <dbReference type="Proteomes" id="UP000743370"/>
    </source>
</evidence>
<dbReference type="Proteomes" id="UP000743370">
    <property type="component" value="Unassembled WGS sequence"/>
</dbReference>
<dbReference type="GO" id="GO:0008283">
    <property type="term" value="P:cell population proliferation"/>
    <property type="evidence" value="ECO:0007669"/>
    <property type="project" value="UniProtKB-UniRule"/>
</dbReference>
<evidence type="ECO:0000256" key="6">
    <source>
        <dbReference type="ARBA" id="ARBA00022729"/>
    </source>
</evidence>
<dbReference type="GO" id="GO:0008083">
    <property type="term" value="F:growth factor activity"/>
    <property type="evidence" value="ECO:0007669"/>
    <property type="project" value="UniProtKB-UniRule"/>
</dbReference>
<dbReference type="InterPro" id="IPR009438">
    <property type="entry name" value="Phytosulfokine"/>
</dbReference>
<feature type="signal peptide" evidence="9">
    <location>
        <begin position="1"/>
        <end position="21"/>
    </location>
</feature>
<comment type="subcellular location">
    <subcellularLocation>
        <location evidence="1 9">Secreted</location>
    </subcellularLocation>
</comment>
<dbReference type="PANTHER" id="PTHR33285:SF55">
    <property type="entry name" value="PHYTOSULFOKINES 3"/>
    <property type="match status" value="1"/>
</dbReference>
<keyword evidence="7 9" id="KW-0221">Differentiation</keyword>
<evidence type="ECO:0000256" key="7">
    <source>
        <dbReference type="ARBA" id="ARBA00022782"/>
    </source>
</evidence>
<keyword evidence="5 9" id="KW-0765">Sulfation</keyword>
<keyword evidence="6 9" id="KW-0732">Signal</keyword>
<evidence type="ECO:0000256" key="1">
    <source>
        <dbReference type="ARBA" id="ARBA00004613"/>
    </source>
</evidence>
<reference evidence="10 11" key="1">
    <citation type="submission" date="2020-05" db="EMBL/GenBank/DDBJ databases">
        <title>Vigna angularis (adzuki bean) Var. LongXiaoDou No. 4 denovo assembly.</title>
        <authorList>
            <person name="Xiang H."/>
        </authorList>
    </citation>
    <scope>NUCLEOTIDE SEQUENCE [LARGE SCALE GENOMIC DNA]</scope>
    <source>
        <tissue evidence="10">Leaf</tissue>
    </source>
</reference>
<keyword evidence="3 9" id="KW-0217">Developmental protein</keyword>
<keyword evidence="8 9" id="KW-0339">Growth factor</keyword>
<evidence type="ECO:0000256" key="3">
    <source>
        <dbReference type="ARBA" id="ARBA00022473"/>
    </source>
</evidence>
<evidence type="ECO:0000256" key="4">
    <source>
        <dbReference type="ARBA" id="ARBA00022525"/>
    </source>
</evidence>
<comment type="function">
    <text evidence="9">Promotes plant cell differentiation, organogenesis and somatic embryogenesis as well as cell proliferation.</text>
</comment>
<sequence length="157" mass="17995">MSKVAIFFTLGLVLSFTLIHASRPNSFFENGGVSRVEIEDEICEEGAEECLRKRTLAAHLDYIYTQNAKEGQHKVIKNKIRKFSMSKQATFFTFLLLLSFNLIHASRPNPSLNTFSSLHEAEVDGEFCEEETEECLMRRTLAAHVDYIYTQKNKPKP</sequence>
<evidence type="ECO:0000256" key="5">
    <source>
        <dbReference type="ARBA" id="ARBA00022641"/>
    </source>
</evidence>
<name>A0A8T0JZN1_PHAAN</name>
<proteinExistence type="inferred from homology"/>
<comment type="PTM">
    <text evidence="9">Sulfation is important for activity and for the binding to a putative membrane receptor.</text>
</comment>
<comment type="similarity">
    <text evidence="2 9">Belongs to the phytosulfokine family.</text>
</comment>
<evidence type="ECO:0000313" key="10">
    <source>
        <dbReference type="EMBL" id="KAG2390290.1"/>
    </source>
</evidence>
<gene>
    <name evidence="10" type="ORF">HKW66_Vig0223040</name>
</gene>
<dbReference type="PANTHER" id="PTHR33285">
    <property type="entry name" value="PHYTOSULFOKINES 3"/>
    <property type="match status" value="1"/>
</dbReference>
<accession>A0A8T0JZN1</accession>
<dbReference type="Pfam" id="PF06404">
    <property type="entry name" value="PSK"/>
    <property type="match status" value="2"/>
</dbReference>
<evidence type="ECO:0000256" key="9">
    <source>
        <dbReference type="RuleBase" id="RU368031"/>
    </source>
</evidence>
<organism evidence="10 11">
    <name type="scientific">Phaseolus angularis</name>
    <name type="common">Azuki bean</name>
    <name type="synonym">Vigna angularis</name>
    <dbReference type="NCBI Taxonomy" id="3914"/>
    <lineage>
        <taxon>Eukaryota</taxon>
        <taxon>Viridiplantae</taxon>
        <taxon>Streptophyta</taxon>
        <taxon>Embryophyta</taxon>
        <taxon>Tracheophyta</taxon>
        <taxon>Spermatophyta</taxon>
        <taxon>Magnoliopsida</taxon>
        <taxon>eudicotyledons</taxon>
        <taxon>Gunneridae</taxon>
        <taxon>Pentapetalae</taxon>
        <taxon>rosids</taxon>
        <taxon>fabids</taxon>
        <taxon>Fabales</taxon>
        <taxon>Fabaceae</taxon>
        <taxon>Papilionoideae</taxon>
        <taxon>50 kb inversion clade</taxon>
        <taxon>NPAAA clade</taxon>
        <taxon>indigoferoid/millettioid clade</taxon>
        <taxon>Phaseoleae</taxon>
        <taxon>Vigna</taxon>
    </lineage>
</organism>
<dbReference type="GO" id="GO:0005576">
    <property type="term" value="C:extracellular region"/>
    <property type="evidence" value="ECO:0007669"/>
    <property type="project" value="UniProtKB-SubCell"/>
</dbReference>
<keyword evidence="4 9" id="KW-0964">Secreted</keyword>
<comment type="PTM">
    <text evidence="9">PSK-alpha is produced by endopeptidase digestion. PSK-beta is produced from PSK-alpha by exopeptidase digestion.</text>
</comment>
<dbReference type="EMBL" id="JABFOF010000007">
    <property type="protein sequence ID" value="KAG2390290.1"/>
    <property type="molecule type" value="Genomic_DNA"/>
</dbReference>
<comment type="caution">
    <text evidence="10">The sequence shown here is derived from an EMBL/GenBank/DDBJ whole genome shotgun (WGS) entry which is preliminary data.</text>
</comment>
<dbReference type="AlphaFoldDB" id="A0A8T0JZN1"/>
<dbReference type="GO" id="GO:0030154">
    <property type="term" value="P:cell differentiation"/>
    <property type="evidence" value="ECO:0007669"/>
    <property type="project" value="UniProtKB-UniRule"/>
</dbReference>
<evidence type="ECO:0000256" key="8">
    <source>
        <dbReference type="ARBA" id="ARBA00023030"/>
    </source>
</evidence>
<feature type="chain" id="PRO_5035969478" description="Phytosulfokine" evidence="9">
    <location>
        <begin position="22"/>
        <end position="157"/>
    </location>
</feature>
<protein>
    <recommendedName>
        <fullName evidence="9">Phytosulfokine</fullName>
    </recommendedName>
    <component>
        <recommendedName>
            <fullName evidence="9">Phytosulfokine-alpha</fullName>
            <shortName evidence="9">PSK-alpha</shortName>
            <shortName evidence="9">Phytosulfokine-a</shortName>
        </recommendedName>
    </component>
    <component>
        <recommendedName>
            <fullName evidence="9">Phytosulfokine-beta</fullName>
            <shortName evidence="9">PSK-beta</shortName>
            <shortName evidence="9">Phytosulfokine-b</shortName>
        </recommendedName>
    </component>
</protein>
<evidence type="ECO:0000256" key="2">
    <source>
        <dbReference type="ARBA" id="ARBA00010781"/>
    </source>
</evidence>